<feature type="region of interest" description="Disordered" evidence="1">
    <location>
        <begin position="706"/>
        <end position="745"/>
    </location>
</feature>
<feature type="compositionally biased region" description="Polar residues" evidence="1">
    <location>
        <begin position="184"/>
        <end position="201"/>
    </location>
</feature>
<feature type="compositionally biased region" description="Low complexity" evidence="1">
    <location>
        <begin position="312"/>
        <end position="337"/>
    </location>
</feature>
<proteinExistence type="predicted"/>
<gene>
    <name evidence="2" type="ORF">Tcan_07219</name>
</gene>
<dbReference type="EMBL" id="JPKZ01001475">
    <property type="protein sequence ID" value="KHN81719.1"/>
    <property type="molecule type" value="Genomic_DNA"/>
</dbReference>
<name>A0A0B2VK14_TOXCA</name>
<accession>A0A0B2VK14</accession>
<sequence>MDLHGVQLEGGHLDTVKAELCQIGGYHQYSSQHLQTLHPHPANAVMPPYSHTGVQHYQQTTTQPGVVHDSAARLQNGATFPPYPPPPQPGEMLFNGKLYPSNSGYPPLAANNMMFSPTTATVSSGTTYGHRGAMFGAGAMPTTGFGAAVMQPRQDRAGIMFSGPYPSSSECANRTFEMEVDTSGYRSNSAGRTFSTRSGEYSPSVMSGSMFGGPGMGCENYASSRMTNSFTTDAGSLNRTGTVSSSPACQPPPSCETSRKSSCDDGQSSDTARRGSETLPSESARKLSATESSSVENTTVQQSSGCSPSAKSVQSQPQTPVPTPSNSDVKPSESSSSKSDEEQLKSVSEDPPVRCESASESVNASKESDSTNVESDSVQPECSSSTASQEEKKSPHPPNRSSSTVTNETPSSTAVEPMVFRPELTTAPLQPDFPRTFPSAPYFRPTGPVPASEAFPAVVRAPGPFLRPCIPGPHPPGTFLHPNGTVIQTNGTFVPPPPAFCRLPHQINATAVSGNGAPILRASPPVSLPMALNGTASAMPRPFTTAEVNAMEVSALNRMMGIVLPKNKGNSHLKREWRNVGWFTSEAEMNAVRKRQKVSKWKSVDQISGLKVFFRCNKWKRTNCNYRMFVMYYAMDRISLNESGEHDHSALYVDGKSRDDDTPPPAAARAVFEATPSSSQQRVLDQLIMNATANASLASTSSFEGENVFETGSSGGDGINRPKSSTPSQSIADSEENGSDSSYHLSDGHNIAELLQVAADMDLTFTFNSRRTCEYCFESNAPEMKGRMIVFSDMGGKVAVAERHNGVERGCEQWRKADWKQFLWAVRGKCMNALKGV</sequence>
<feature type="compositionally biased region" description="Polar residues" evidence="1">
    <location>
        <begin position="722"/>
        <end position="732"/>
    </location>
</feature>
<keyword evidence="3" id="KW-1185">Reference proteome</keyword>
<comment type="caution">
    <text evidence="2">The sequence shown here is derived from an EMBL/GenBank/DDBJ whole genome shotgun (WGS) entry which is preliminary data.</text>
</comment>
<dbReference type="AlphaFoldDB" id="A0A0B2VK14"/>
<protein>
    <submittedName>
        <fullName evidence="2">Uncharacterized protein</fullName>
    </submittedName>
</protein>
<dbReference type="OrthoDB" id="5875170at2759"/>
<evidence type="ECO:0000313" key="2">
    <source>
        <dbReference type="EMBL" id="KHN81719.1"/>
    </source>
</evidence>
<evidence type="ECO:0000256" key="1">
    <source>
        <dbReference type="SAM" id="MobiDB-lite"/>
    </source>
</evidence>
<organism evidence="2 3">
    <name type="scientific">Toxocara canis</name>
    <name type="common">Canine roundworm</name>
    <dbReference type="NCBI Taxonomy" id="6265"/>
    <lineage>
        <taxon>Eukaryota</taxon>
        <taxon>Metazoa</taxon>
        <taxon>Ecdysozoa</taxon>
        <taxon>Nematoda</taxon>
        <taxon>Chromadorea</taxon>
        <taxon>Rhabditida</taxon>
        <taxon>Spirurina</taxon>
        <taxon>Ascaridomorpha</taxon>
        <taxon>Ascaridoidea</taxon>
        <taxon>Toxocaridae</taxon>
        <taxon>Toxocara</taxon>
    </lineage>
</organism>
<feature type="compositionally biased region" description="Polar residues" evidence="1">
    <location>
        <begin position="289"/>
        <end position="311"/>
    </location>
</feature>
<feature type="region of interest" description="Disordered" evidence="1">
    <location>
        <begin position="184"/>
        <end position="203"/>
    </location>
</feature>
<reference evidence="2 3" key="1">
    <citation type="submission" date="2014-11" db="EMBL/GenBank/DDBJ databases">
        <title>Genetic blueprint of the zoonotic pathogen Toxocara canis.</title>
        <authorList>
            <person name="Zhu X.-Q."/>
            <person name="Korhonen P.K."/>
            <person name="Cai H."/>
            <person name="Young N.D."/>
            <person name="Nejsum P."/>
            <person name="von Samson-Himmelstjerna G."/>
            <person name="Boag P.R."/>
            <person name="Tan P."/>
            <person name="Li Q."/>
            <person name="Min J."/>
            <person name="Yang Y."/>
            <person name="Wang X."/>
            <person name="Fang X."/>
            <person name="Hall R.S."/>
            <person name="Hofmann A."/>
            <person name="Sternberg P.W."/>
            <person name="Jex A.R."/>
            <person name="Gasser R.B."/>
        </authorList>
    </citation>
    <scope>NUCLEOTIDE SEQUENCE [LARGE SCALE GENOMIC DNA]</scope>
    <source>
        <strain evidence="2">PN_DK_2014</strain>
    </source>
</reference>
<evidence type="ECO:0000313" key="3">
    <source>
        <dbReference type="Proteomes" id="UP000031036"/>
    </source>
</evidence>
<feature type="compositionally biased region" description="Polar residues" evidence="1">
    <location>
        <begin position="399"/>
        <end position="414"/>
    </location>
</feature>
<feature type="compositionally biased region" description="Basic and acidic residues" evidence="1">
    <location>
        <begin position="338"/>
        <end position="353"/>
    </location>
</feature>
<dbReference type="Proteomes" id="UP000031036">
    <property type="component" value="Unassembled WGS sequence"/>
</dbReference>
<feature type="compositionally biased region" description="Polar residues" evidence="1">
    <location>
        <begin position="232"/>
        <end position="243"/>
    </location>
</feature>
<feature type="region of interest" description="Disordered" evidence="1">
    <location>
        <begin position="232"/>
        <end position="415"/>
    </location>
</feature>
<feature type="compositionally biased region" description="Polar residues" evidence="1">
    <location>
        <begin position="358"/>
        <end position="388"/>
    </location>
</feature>